<organism evidence="7 8">
    <name type="scientific">Sinocyclocheilus anshuiensis</name>
    <dbReference type="NCBI Taxonomy" id="1608454"/>
    <lineage>
        <taxon>Eukaryota</taxon>
        <taxon>Metazoa</taxon>
        <taxon>Chordata</taxon>
        <taxon>Craniata</taxon>
        <taxon>Vertebrata</taxon>
        <taxon>Euteleostomi</taxon>
        <taxon>Actinopterygii</taxon>
        <taxon>Neopterygii</taxon>
        <taxon>Teleostei</taxon>
        <taxon>Ostariophysi</taxon>
        <taxon>Cypriniformes</taxon>
        <taxon>Cyprinidae</taxon>
        <taxon>Cyprininae</taxon>
        <taxon>Sinocyclocheilus</taxon>
    </lineage>
</organism>
<evidence type="ECO:0000256" key="1">
    <source>
        <dbReference type="ARBA" id="ARBA00022598"/>
    </source>
</evidence>
<dbReference type="FunFam" id="3.40.50.20:FF:000001">
    <property type="entry name" value="Carbamoyl-phosphate synthase large chain"/>
    <property type="match status" value="1"/>
</dbReference>
<dbReference type="Ensembl" id="ENSSANT00000007114.1">
    <property type="protein sequence ID" value="ENSSANP00000006626.1"/>
    <property type="gene ID" value="ENSSANG00000003739.1"/>
</dbReference>
<dbReference type="InterPro" id="IPR058047">
    <property type="entry name" value="CPSase_preATP-grasp"/>
</dbReference>
<evidence type="ECO:0000256" key="2">
    <source>
        <dbReference type="ARBA" id="ARBA00022723"/>
    </source>
</evidence>
<dbReference type="GO" id="GO:0046872">
    <property type="term" value="F:metal ion binding"/>
    <property type="evidence" value="ECO:0007669"/>
    <property type="project" value="UniProtKB-KW"/>
</dbReference>
<accession>A0A671KKS7</accession>
<dbReference type="Gene3D" id="3.40.50.20">
    <property type="match status" value="1"/>
</dbReference>
<dbReference type="InterPro" id="IPR017926">
    <property type="entry name" value="GATASE"/>
</dbReference>
<dbReference type="Pfam" id="PF00117">
    <property type="entry name" value="GATase"/>
    <property type="match status" value="2"/>
</dbReference>
<dbReference type="GO" id="GO:0005524">
    <property type="term" value="F:ATP binding"/>
    <property type="evidence" value="ECO:0007669"/>
    <property type="project" value="UniProtKB-KW"/>
</dbReference>
<keyword evidence="8" id="KW-1185">Reference proteome</keyword>
<reference evidence="7" key="2">
    <citation type="submission" date="2025-09" db="UniProtKB">
        <authorList>
            <consortium name="Ensembl"/>
        </authorList>
    </citation>
    <scope>IDENTIFICATION</scope>
</reference>
<dbReference type="Gene3D" id="3.40.50.880">
    <property type="match status" value="2"/>
</dbReference>
<dbReference type="PRINTS" id="PR00098">
    <property type="entry name" value="CPSASE"/>
</dbReference>
<evidence type="ECO:0000256" key="4">
    <source>
        <dbReference type="ARBA" id="ARBA00022840"/>
    </source>
</evidence>
<reference evidence="7" key="1">
    <citation type="submission" date="2025-08" db="UniProtKB">
        <authorList>
            <consortium name="Ensembl"/>
        </authorList>
    </citation>
    <scope>IDENTIFICATION</scope>
</reference>
<dbReference type="Proteomes" id="UP000472260">
    <property type="component" value="Unassembled WGS sequence"/>
</dbReference>
<dbReference type="InterPro" id="IPR029062">
    <property type="entry name" value="Class_I_gatase-like"/>
</dbReference>
<dbReference type="PROSITE" id="PS51273">
    <property type="entry name" value="GATASE_TYPE_1"/>
    <property type="match status" value="1"/>
</dbReference>
<sequence length="430" mass="47584">MSKILTVFEVAKSLRLGWHNWRASTRLLSMKTQTAHLVLEDGTKMTGYSFGHDHSTAELVGYPEALTDPSYRGQILTLTYPIVGNYGVPNTQELDELGLKKNVESDRIQVSGLLVQDYSSEYSQWNAVKSLAQWLQEEKVGSYYFSSNKVEITDPNQRNLVAEVSTKDIQVFGKGNPIKVVAVDCGIKHNIIRLLVKHGEEVHLVPWDQDRMSLEYDGLFNSNSPGDHSLVKTRIQNVCKPVVNNHGYGIDSESLPPGWSPLFINANDGTNEGIMRSTKPVFTAQFHPEAKGGPTDTEFLFDAFISLIRKGKEGSMASVMPKKPVVSKVLVQGSGGLSIGQAGEFDYSGSQAVKAMKEQNLKVVLINPNIASVQTNKFGTKQADSVYFLPITPEFVMEVIKVERPDGNLLSIGGQTDRQLFSDKLMEINE</sequence>
<evidence type="ECO:0000313" key="8">
    <source>
        <dbReference type="Proteomes" id="UP000472260"/>
    </source>
</evidence>
<dbReference type="SUPFAM" id="SSF52317">
    <property type="entry name" value="Class I glutamine amidotransferase-like"/>
    <property type="match status" value="1"/>
</dbReference>
<dbReference type="InterPro" id="IPR002474">
    <property type="entry name" value="CarbamoylP_synth_ssu_N"/>
</dbReference>
<dbReference type="InterPro" id="IPR016185">
    <property type="entry name" value="PreATP-grasp_dom_sf"/>
</dbReference>
<keyword evidence="4" id="KW-0067">ATP-binding</keyword>
<dbReference type="GO" id="GO:0006541">
    <property type="term" value="P:glutamine metabolic process"/>
    <property type="evidence" value="ECO:0007669"/>
    <property type="project" value="TreeGrafter"/>
</dbReference>
<proteinExistence type="predicted"/>
<dbReference type="GO" id="GO:0004088">
    <property type="term" value="F:carbamoyl-phosphate synthase (glutamine-hydrolyzing) activity"/>
    <property type="evidence" value="ECO:0007669"/>
    <property type="project" value="TreeGrafter"/>
</dbReference>
<evidence type="ECO:0000256" key="5">
    <source>
        <dbReference type="ARBA" id="ARBA00047359"/>
    </source>
</evidence>
<dbReference type="AlphaFoldDB" id="A0A671KKS7"/>
<name>A0A671KKS7_9TELE</name>
<dbReference type="SUPFAM" id="SSF52021">
    <property type="entry name" value="Carbamoyl phosphate synthetase, small subunit N-terminal domain"/>
    <property type="match status" value="1"/>
</dbReference>
<dbReference type="Pfam" id="PF00988">
    <property type="entry name" value="CPSase_sm_chain"/>
    <property type="match status" value="1"/>
</dbReference>
<keyword evidence="2" id="KW-0479">Metal-binding</keyword>
<comment type="catalytic activity">
    <reaction evidence="5">
        <text>hydrogencarbonate + NH4(+) + 2 ATP = carbamoyl phosphate + 2 ADP + phosphate + 2 H(+)</text>
        <dbReference type="Rhea" id="RHEA:18029"/>
        <dbReference type="ChEBI" id="CHEBI:15378"/>
        <dbReference type="ChEBI" id="CHEBI:17544"/>
        <dbReference type="ChEBI" id="CHEBI:28938"/>
        <dbReference type="ChEBI" id="CHEBI:30616"/>
        <dbReference type="ChEBI" id="CHEBI:43474"/>
        <dbReference type="ChEBI" id="CHEBI:58228"/>
        <dbReference type="ChEBI" id="CHEBI:456216"/>
        <dbReference type="EC" id="6.3.4.16"/>
    </reaction>
</comment>
<dbReference type="PANTHER" id="PTHR11405:SF53">
    <property type="entry name" value="CARBAMOYL-PHOSPHATE SYNTHASE [AMMONIA], MITOCHONDRIAL"/>
    <property type="match status" value="1"/>
</dbReference>
<keyword evidence="1" id="KW-0436">Ligase</keyword>
<evidence type="ECO:0000313" key="7">
    <source>
        <dbReference type="Ensembl" id="ENSSANP00000006626.1"/>
    </source>
</evidence>
<dbReference type="InterPro" id="IPR036480">
    <property type="entry name" value="CarbP_synth_ssu_N_sf"/>
</dbReference>
<evidence type="ECO:0000259" key="6">
    <source>
        <dbReference type="SMART" id="SM01097"/>
    </source>
</evidence>
<dbReference type="Gene3D" id="3.50.30.20">
    <property type="entry name" value="Carbamoyl-phosphate synthase small subunit, N-terminal domain"/>
    <property type="match status" value="1"/>
</dbReference>
<dbReference type="GO" id="GO:0004087">
    <property type="term" value="F:carbamoyl-phosphate synthase (ammonia) activity"/>
    <property type="evidence" value="ECO:0007669"/>
    <property type="project" value="UniProtKB-EC"/>
</dbReference>
<protein>
    <submittedName>
        <fullName evidence="7">Carbamoyl-phosphate synthase 1, mitochondrial</fullName>
    </submittedName>
</protein>
<keyword evidence="3" id="KW-0547">Nucleotide-binding</keyword>
<dbReference type="SMART" id="SM01097">
    <property type="entry name" value="CPSase_sm_chain"/>
    <property type="match status" value="1"/>
</dbReference>
<dbReference type="PRINTS" id="PR00099">
    <property type="entry name" value="CPSGATASE"/>
</dbReference>
<dbReference type="Pfam" id="PF25596">
    <property type="entry name" value="CPSase_L_D1"/>
    <property type="match status" value="1"/>
</dbReference>
<dbReference type="PANTHER" id="PTHR11405">
    <property type="entry name" value="CARBAMOYLTRANSFERASE FAMILY MEMBER"/>
    <property type="match status" value="1"/>
</dbReference>
<dbReference type="InterPro" id="IPR005483">
    <property type="entry name" value="CPSase_dom"/>
</dbReference>
<feature type="domain" description="Carbamoyl-phosphate synthase small subunit N-terminal" evidence="6">
    <location>
        <begin position="33"/>
        <end position="140"/>
    </location>
</feature>
<dbReference type="GO" id="GO:0005737">
    <property type="term" value="C:cytoplasm"/>
    <property type="evidence" value="ECO:0007669"/>
    <property type="project" value="TreeGrafter"/>
</dbReference>
<dbReference type="SUPFAM" id="SSF52440">
    <property type="entry name" value="PreATP-grasp domain"/>
    <property type="match status" value="1"/>
</dbReference>
<evidence type="ECO:0000256" key="3">
    <source>
        <dbReference type="ARBA" id="ARBA00022741"/>
    </source>
</evidence>